<reference evidence="1 2" key="1">
    <citation type="journal article" date="2018" name="Front. Plant Sci.">
        <title>Red Clover (Trifolium pratense) and Zigzag Clover (T. medium) - A Picture of Genomic Similarities and Differences.</title>
        <authorList>
            <person name="Dluhosova J."/>
            <person name="Istvanek J."/>
            <person name="Nedelnik J."/>
            <person name="Repkova J."/>
        </authorList>
    </citation>
    <scope>NUCLEOTIDE SEQUENCE [LARGE SCALE GENOMIC DNA]</scope>
    <source>
        <strain evidence="2">cv. 10/8</strain>
        <tissue evidence="1">Leaf</tissue>
    </source>
</reference>
<dbReference type="Proteomes" id="UP000265520">
    <property type="component" value="Unassembled WGS sequence"/>
</dbReference>
<proteinExistence type="predicted"/>
<evidence type="ECO:0000313" key="2">
    <source>
        <dbReference type="Proteomes" id="UP000265520"/>
    </source>
</evidence>
<comment type="caution">
    <text evidence="1">The sequence shown here is derived from an EMBL/GenBank/DDBJ whole genome shotgun (WGS) entry which is preliminary data.</text>
</comment>
<sequence>FCLPVCLGMLHRNEGILNSFLSAKLLASELGAVV</sequence>
<name>A0A392SNY3_9FABA</name>
<organism evidence="1 2">
    <name type="scientific">Trifolium medium</name>
    <dbReference type="NCBI Taxonomy" id="97028"/>
    <lineage>
        <taxon>Eukaryota</taxon>
        <taxon>Viridiplantae</taxon>
        <taxon>Streptophyta</taxon>
        <taxon>Embryophyta</taxon>
        <taxon>Tracheophyta</taxon>
        <taxon>Spermatophyta</taxon>
        <taxon>Magnoliopsida</taxon>
        <taxon>eudicotyledons</taxon>
        <taxon>Gunneridae</taxon>
        <taxon>Pentapetalae</taxon>
        <taxon>rosids</taxon>
        <taxon>fabids</taxon>
        <taxon>Fabales</taxon>
        <taxon>Fabaceae</taxon>
        <taxon>Papilionoideae</taxon>
        <taxon>50 kb inversion clade</taxon>
        <taxon>NPAAA clade</taxon>
        <taxon>Hologalegina</taxon>
        <taxon>IRL clade</taxon>
        <taxon>Trifolieae</taxon>
        <taxon>Trifolium</taxon>
    </lineage>
</organism>
<protein>
    <submittedName>
        <fullName evidence="1">Uncharacterized protein</fullName>
    </submittedName>
</protein>
<keyword evidence="2" id="KW-1185">Reference proteome</keyword>
<feature type="non-terminal residue" evidence="1">
    <location>
        <position position="1"/>
    </location>
</feature>
<evidence type="ECO:0000313" key="1">
    <source>
        <dbReference type="EMBL" id="MCI49904.1"/>
    </source>
</evidence>
<dbReference type="AlphaFoldDB" id="A0A392SNY3"/>
<accession>A0A392SNY3</accession>
<dbReference type="EMBL" id="LXQA010408521">
    <property type="protein sequence ID" value="MCI49904.1"/>
    <property type="molecule type" value="Genomic_DNA"/>
</dbReference>